<protein>
    <submittedName>
        <fullName evidence="1">Uncharacterized protein</fullName>
    </submittedName>
</protein>
<dbReference type="EMBL" id="QXFU01000204">
    <property type="protein sequence ID" value="KAE9040403.1"/>
    <property type="molecule type" value="Genomic_DNA"/>
</dbReference>
<dbReference type="EMBL" id="QXFV01000070">
    <property type="protein sequence ID" value="KAE9050720.1"/>
    <property type="molecule type" value="Genomic_DNA"/>
</dbReference>
<evidence type="ECO:0000313" key="3">
    <source>
        <dbReference type="Proteomes" id="UP000429607"/>
    </source>
</evidence>
<reference evidence="3 4" key="1">
    <citation type="submission" date="2018-09" db="EMBL/GenBank/DDBJ databases">
        <title>Genomic investigation of the strawberry pathogen Phytophthora fragariae indicates pathogenicity is determined by transcriptional variation in three key races.</title>
        <authorList>
            <person name="Adams T.M."/>
            <person name="Armitage A.D."/>
            <person name="Sobczyk M.K."/>
            <person name="Bates H.J."/>
            <person name="Dunwell J.M."/>
            <person name="Nellist C.F."/>
            <person name="Harrison R.J."/>
        </authorList>
    </citation>
    <scope>NUCLEOTIDE SEQUENCE [LARGE SCALE GENOMIC DNA]</scope>
    <source>
        <strain evidence="2 3">SCRP249</strain>
        <strain evidence="1 4">SCRP324</strain>
    </source>
</reference>
<gene>
    <name evidence="2" type="ORF">PR001_g2144</name>
    <name evidence="1" type="ORF">PR002_g4966</name>
</gene>
<accession>A0A6A3NEB6</accession>
<proteinExistence type="predicted"/>
<organism evidence="1 4">
    <name type="scientific">Phytophthora rubi</name>
    <dbReference type="NCBI Taxonomy" id="129364"/>
    <lineage>
        <taxon>Eukaryota</taxon>
        <taxon>Sar</taxon>
        <taxon>Stramenopiles</taxon>
        <taxon>Oomycota</taxon>
        <taxon>Peronosporomycetes</taxon>
        <taxon>Peronosporales</taxon>
        <taxon>Peronosporaceae</taxon>
        <taxon>Phytophthora</taxon>
    </lineage>
</organism>
<name>A0A6A3NEB6_9STRA</name>
<comment type="caution">
    <text evidence="1">The sequence shown here is derived from an EMBL/GenBank/DDBJ whole genome shotgun (WGS) entry which is preliminary data.</text>
</comment>
<dbReference type="Proteomes" id="UP000429607">
    <property type="component" value="Unassembled WGS sequence"/>
</dbReference>
<sequence>MIPWVDFTFCVVSIFFSKLVVVSSLSLSSASISSSSASGFFSRVSDFPGTACCPEIARRNRLLV</sequence>
<evidence type="ECO:0000313" key="1">
    <source>
        <dbReference type="EMBL" id="KAE9040403.1"/>
    </source>
</evidence>
<dbReference type="AlphaFoldDB" id="A0A6A3NEB6"/>
<evidence type="ECO:0000313" key="4">
    <source>
        <dbReference type="Proteomes" id="UP000435112"/>
    </source>
</evidence>
<dbReference type="Proteomes" id="UP000435112">
    <property type="component" value="Unassembled WGS sequence"/>
</dbReference>
<evidence type="ECO:0000313" key="2">
    <source>
        <dbReference type="EMBL" id="KAE9050720.1"/>
    </source>
</evidence>